<reference evidence="1 2" key="1">
    <citation type="submission" date="2011-08" db="EMBL/GenBank/DDBJ databases">
        <title>The Genome Sequence of Plasmodium vivax India VII.</title>
        <authorList>
            <consortium name="The Broad Institute Genome Sequencing Platform"/>
            <consortium name="The Broad Institute Genome Sequencing Center for Infectious Disease"/>
            <person name="Neafsey D."/>
            <person name="Carlton J."/>
            <person name="Barnwell J."/>
            <person name="Collins W."/>
            <person name="Escalante A."/>
            <person name="Mullikin J."/>
            <person name="Saul A."/>
            <person name="Guigo R."/>
            <person name="Camara F."/>
            <person name="Young S.K."/>
            <person name="Zeng Q."/>
            <person name="Gargeya S."/>
            <person name="Fitzgerald M."/>
            <person name="Haas B."/>
            <person name="Abouelleil A."/>
            <person name="Alvarado L."/>
            <person name="Arachchi H.M."/>
            <person name="Berlin A."/>
            <person name="Brown A."/>
            <person name="Chapman S.B."/>
            <person name="Chen Z."/>
            <person name="Dunbar C."/>
            <person name="Freedman E."/>
            <person name="Gearin G."/>
            <person name="Gellesch M."/>
            <person name="Goldberg J."/>
            <person name="Griggs A."/>
            <person name="Gujja S."/>
            <person name="Heiman D."/>
            <person name="Howarth C."/>
            <person name="Larson L."/>
            <person name="Lui A."/>
            <person name="MacDonald P.J.P."/>
            <person name="Montmayeur A."/>
            <person name="Murphy C."/>
            <person name="Neiman D."/>
            <person name="Pearson M."/>
            <person name="Priest M."/>
            <person name="Roberts A."/>
            <person name="Saif S."/>
            <person name="Shea T."/>
            <person name="Shenoy N."/>
            <person name="Sisk P."/>
            <person name="Stolte C."/>
            <person name="Sykes S."/>
            <person name="Wortman J."/>
            <person name="Nusbaum C."/>
            <person name="Birren B."/>
        </authorList>
    </citation>
    <scope>NUCLEOTIDE SEQUENCE [LARGE SCALE GENOMIC DNA]</scope>
    <source>
        <strain evidence="1 2">India VII</strain>
    </source>
</reference>
<organism evidence="1 2">
    <name type="scientific">Plasmodium vivax India VII</name>
    <dbReference type="NCBI Taxonomy" id="1077284"/>
    <lineage>
        <taxon>Eukaryota</taxon>
        <taxon>Sar</taxon>
        <taxon>Alveolata</taxon>
        <taxon>Apicomplexa</taxon>
        <taxon>Aconoidasida</taxon>
        <taxon>Haemosporida</taxon>
        <taxon>Plasmodiidae</taxon>
        <taxon>Plasmodium</taxon>
        <taxon>Plasmodium (Plasmodium)</taxon>
    </lineage>
</organism>
<dbReference type="EMBL" id="KQ234631">
    <property type="protein sequence ID" value="KMZ76753.1"/>
    <property type="molecule type" value="Genomic_DNA"/>
</dbReference>
<sequence length="252" mass="29617">MEDVESAINNIPEFSFFNKLDDVNSDNVDITSYLQVCDECKQSSSIDKYIRKIVQNYKDNKNNFNQESDIDYCTYFTYWLYKEKNAYNTNNPHLTLNIWNDCIPCVWEKLERERKFHNKPCNFDNANITYALVKVKKMLADMCIINKNMVLMKDIKSDRDKCVYFNKKMDDNLKFMLIYISTISSDATLKKNYFEINKNCSLKNVRTLFEKIDCPPDINTGCPEQKECDITAPKIENACSTELWTTKTVDPV</sequence>
<protein>
    <submittedName>
        <fullName evidence="1">Uncharacterized protein</fullName>
    </submittedName>
</protein>
<evidence type="ECO:0000313" key="2">
    <source>
        <dbReference type="Proteomes" id="UP000053562"/>
    </source>
</evidence>
<evidence type="ECO:0000313" key="1">
    <source>
        <dbReference type="EMBL" id="KMZ76753.1"/>
    </source>
</evidence>
<gene>
    <name evidence="1" type="ORF">PVIIG_06322</name>
</gene>
<proteinExistence type="predicted"/>
<accession>A0A0J9UTJ8</accession>
<dbReference type="AlphaFoldDB" id="A0A0J9UTJ8"/>
<name>A0A0J9UTJ8_PLAVI</name>
<dbReference type="OrthoDB" id="10332801at2759"/>
<dbReference type="Proteomes" id="UP000053562">
    <property type="component" value="Unassembled WGS sequence"/>
</dbReference>